<dbReference type="Pfam" id="PF18145">
    <property type="entry name" value="SAVED"/>
    <property type="match status" value="1"/>
</dbReference>
<reference evidence="3 4" key="1">
    <citation type="submission" date="2016-09" db="EMBL/GenBank/DDBJ databases">
        <title>Serratia marcescens MSU-97 and epiphytic antimycotic-producing bacteria.</title>
        <authorList>
            <person name="Matilla M.A."/>
        </authorList>
    </citation>
    <scope>NUCLEOTIDE SEQUENCE [LARGE SCALE GENOMIC DNA]</scope>
    <source>
        <strain evidence="3 4">MSU-97</strain>
    </source>
</reference>
<dbReference type="CDD" id="cd00085">
    <property type="entry name" value="HNHc"/>
    <property type="match status" value="1"/>
</dbReference>
<dbReference type="AlphaFoldDB" id="A0A1Q4NUP4"/>
<dbReference type="InterPro" id="IPR003615">
    <property type="entry name" value="HNH_nuc"/>
</dbReference>
<dbReference type="Proteomes" id="UP000185770">
    <property type="component" value="Unassembled WGS sequence"/>
</dbReference>
<dbReference type="RefSeq" id="WP_073534629.1">
    <property type="nucleotide sequence ID" value="NZ_MJAO01000033.1"/>
</dbReference>
<accession>A0A1Q4NUP4</accession>
<dbReference type="Pfam" id="PF13391">
    <property type="entry name" value="HNH_2"/>
    <property type="match status" value="1"/>
</dbReference>
<proteinExistence type="predicted"/>
<gene>
    <name evidence="3" type="ORF">BHU62_21840</name>
</gene>
<feature type="domain" description="SMODS-associated and fused to various effectors" evidence="2">
    <location>
        <begin position="207"/>
        <end position="381"/>
    </location>
</feature>
<dbReference type="NCBIfam" id="NF033611">
    <property type="entry name" value="SAVED"/>
    <property type="match status" value="1"/>
</dbReference>
<protein>
    <submittedName>
        <fullName evidence="3">Uncharacterized protein</fullName>
    </submittedName>
</protein>
<dbReference type="InterPro" id="IPR040836">
    <property type="entry name" value="SAVED"/>
</dbReference>
<feature type="domain" description="HNH nuclease" evidence="1">
    <location>
        <begin position="32"/>
        <end position="99"/>
    </location>
</feature>
<dbReference type="OrthoDB" id="9052589at2"/>
<name>A0A1Q4NUP4_SERMA</name>
<comment type="caution">
    <text evidence="3">The sequence shown here is derived from an EMBL/GenBank/DDBJ whole genome shotgun (WGS) entry which is preliminary data.</text>
</comment>
<evidence type="ECO:0000313" key="4">
    <source>
        <dbReference type="Proteomes" id="UP000185770"/>
    </source>
</evidence>
<dbReference type="Gene3D" id="1.10.30.50">
    <property type="match status" value="1"/>
</dbReference>
<evidence type="ECO:0000259" key="1">
    <source>
        <dbReference type="Pfam" id="PF13391"/>
    </source>
</evidence>
<dbReference type="EMBL" id="MJAO01000033">
    <property type="protein sequence ID" value="OKB64574.1"/>
    <property type="molecule type" value="Genomic_DNA"/>
</dbReference>
<evidence type="ECO:0000259" key="2">
    <source>
        <dbReference type="Pfam" id="PF18145"/>
    </source>
</evidence>
<evidence type="ECO:0000313" key="3">
    <source>
        <dbReference type="EMBL" id="OKB64574.1"/>
    </source>
</evidence>
<organism evidence="3 4">
    <name type="scientific">Serratia marcescens</name>
    <dbReference type="NCBI Taxonomy" id="615"/>
    <lineage>
        <taxon>Bacteria</taxon>
        <taxon>Pseudomonadati</taxon>
        <taxon>Pseudomonadota</taxon>
        <taxon>Gammaproteobacteria</taxon>
        <taxon>Enterobacterales</taxon>
        <taxon>Yersiniaceae</taxon>
        <taxon>Serratia</taxon>
    </lineage>
</organism>
<sequence length="390" mass="42974">MSKKEKTNTANGRYNTSEASKQIVWAQSAGHCELCGADLTYDYRAGRSMRWGEVAHIMPASPKGPRGSKEHDEAKAQALTNDSNNLMLLCPGCHDKIDRDADGYPEHDLTGLHQAFLERIRLAATMPDAGRAVPVIVQSQHFSTNNDIAARDLLMAMSAEGLTAFDHEIKIILPAPSSRGRDALYWQNIKDNIQHDLEGQLRRRGGRYGDIPALAVVGVADIPALMLLGQAIGDRSNRLLFSFNRESRLSWPDLTAEPPAFQFTPPPDGEGPIALVLSISAQIPHRDVLAALPGARIAEFTIPEPSYMMVHNRHVIHAFRNELQKYLSQLEALTPDAIHLYPAIPAALAIEFGALLTTQHQHSYMVFDRDENGQFKSTLSIGPHGQETQA</sequence>